<dbReference type="Proteomes" id="UP000252081">
    <property type="component" value="Unassembled WGS sequence"/>
</dbReference>
<sequence>MNDGGECVYSKNTVISSGVQRSREPRKCSAKLNPSRDDDALLLEAGNCILSKGEVLLKTFRQAQCDKVHNQ</sequence>
<organism evidence="1 2">
    <name type="scientific">Pedobacter miscanthi</name>
    <dbReference type="NCBI Taxonomy" id="2259170"/>
    <lineage>
        <taxon>Bacteria</taxon>
        <taxon>Pseudomonadati</taxon>
        <taxon>Bacteroidota</taxon>
        <taxon>Sphingobacteriia</taxon>
        <taxon>Sphingobacteriales</taxon>
        <taxon>Sphingobacteriaceae</taxon>
        <taxon>Pedobacter</taxon>
    </lineage>
</organism>
<gene>
    <name evidence="1" type="ORF">DRW42_16585</name>
</gene>
<dbReference type="EMBL" id="QNQU01000014">
    <property type="protein sequence ID" value="RBQ05296.1"/>
    <property type="molecule type" value="Genomic_DNA"/>
</dbReference>
<reference evidence="1 2" key="1">
    <citation type="submission" date="2018-07" db="EMBL/GenBank/DDBJ databases">
        <title>A draft genome of a endophytic bacteria, a new species of Pedobacter.</title>
        <authorList>
            <person name="Zhang Z.D."/>
            <person name="Chen Z.J."/>
        </authorList>
    </citation>
    <scope>NUCLEOTIDE SEQUENCE [LARGE SCALE GENOMIC DNA]</scope>
    <source>
        <strain evidence="1 2">RS10</strain>
    </source>
</reference>
<dbReference type="AlphaFoldDB" id="A0A366KUJ5"/>
<protein>
    <submittedName>
        <fullName evidence="1">Uncharacterized protein</fullName>
    </submittedName>
</protein>
<accession>A0A366KUJ5</accession>
<proteinExistence type="predicted"/>
<comment type="caution">
    <text evidence="1">The sequence shown here is derived from an EMBL/GenBank/DDBJ whole genome shotgun (WGS) entry which is preliminary data.</text>
</comment>
<name>A0A366KUJ5_9SPHI</name>
<evidence type="ECO:0000313" key="1">
    <source>
        <dbReference type="EMBL" id="RBQ05296.1"/>
    </source>
</evidence>
<keyword evidence="2" id="KW-1185">Reference proteome</keyword>
<evidence type="ECO:0000313" key="2">
    <source>
        <dbReference type="Proteomes" id="UP000252081"/>
    </source>
</evidence>